<dbReference type="AlphaFoldDB" id="A0AAV2U3K6"/>
<dbReference type="EMBL" id="FQ670204">
    <property type="protein sequence ID" value="CBY86939.1"/>
    <property type="molecule type" value="Genomic_DNA"/>
</dbReference>
<dbReference type="KEGG" id="hil:HICON_14780"/>
<reference evidence="2 3" key="1">
    <citation type="journal article" date="2012" name="Emerg. Infect. Dis.">
        <title>Lineage-specific Virulence Determinants of Haemophilus influenzae Biogroup aegyptius.</title>
        <authorList>
            <person name="Strouts F.R."/>
            <person name="Power P."/>
            <person name="Croucher N.J."/>
            <person name="Corton N."/>
            <person name="van Tonder A."/>
            <person name="Quail M.A."/>
            <person name="Langford P.R."/>
            <person name="Hudson M.J."/>
            <person name="Parkhill J."/>
            <person name="Kroll J.S."/>
            <person name="Bentley S.D."/>
        </authorList>
    </citation>
    <scope>NUCLEOTIDE SEQUENCE [LARGE SCALE GENOMIC DNA]</scope>
    <source>
        <strain evidence="2 3">F3047</strain>
    </source>
</reference>
<feature type="transmembrane region" description="Helical" evidence="1">
    <location>
        <begin position="20"/>
        <end position="41"/>
    </location>
</feature>
<keyword evidence="1" id="KW-1133">Transmembrane helix</keyword>
<name>A0AAV2U3K6_HAEIF</name>
<protein>
    <submittedName>
        <fullName evidence="2">Uncharacterized protein</fullName>
    </submittedName>
</protein>
<evidence type="ECO:0000256" key="1">
    <source>
        <dbReference type="SAM" id="Phobius"/>
    </source>
</evidence>
<evidence type="ECO:0000313" key="3">
    <source>
        <dbReference type="Proteomes" id="UP000006797"/>
    </source>
</evidence>
<keyword evidence="1" id="KW-0472">Membrane</keyword>
<dbReference type="Proteomes" id="UP000006797">
    <property type="component" value="Chromosome"/>
</dbReference>
<proteinExistence type="predicted"/>
<gene>
    <name evidence="2" type="ORF">HICON_14780</name>
</gene>
<organism evidence="2 3">
    <name type="scientific">Haemophilus influenzae F3047</name>
    <dbReference type="NCBI Taxonomy" id="935897"/>
    <lineage>
        <taxon>Bacteria</taxon>
        <taxon>Pseudomonadati</taxon>
        <taxon>Pseudomonadota</taxon>
        <taxon>Gammaproteobacteria</taxon>
        <taxon>Pasteurellales</taxon>
        <taxon>Pasteurellaceae</taxon>
        <taxon>Haemophilus</taxon>
    </lineage>
</organism>
<accession>A0AAV2U3K6</accession>
<keyword evidence="1" id="KW-0812">Transmembrane</keyword>
<evidence type="ECO:0000313" key="2">
    <source>
        <dbReference type="EMBL" id="CBY86939.1"/>
    </source>
</evidence>
<sequence>MAFSARSRRFSNSSSSSRVLGLGGILGYFGFMVGRPLGLGIKPFIPCFSKACNYWLTTPELAMPKCKQAASAENFPFLTACITLSLNSGE</sequence>